<dbReference type="Gene3D" id="3.40.630.40">
    <property type="entry name" value="Zn-dependent exopeptidases"/>
    <property type="match status" value="1"/>
</dbReference>
<evidence type="ECO:0000313" key="4">
    <source>
        <dbReference type="Proteomes" id="UP000824221"/>
    </source>
</evidence>
<reference evidence="3" key="1">
    <citation type="journal article" date="2021" name="PeerJ">
        <title>Extensive microbial diversity within the chicken gut microbiome revealed by metagenomics and culture.</title>
        <authorList>
            <person name="Gilroy R."/>
            <person name="Ravi A."/>
            <person name="Getino M."/>
            <person name="Pursley I."/>
            <person name="Horton D.L."/>
            <person name="Alikhan N.F."/>
            <person name="Baker D."/>
            <person name="Gharbi K."/>
            <person name="Hall N."/>
            <person name="Watson M."/>
            <person name="Adriaenssens E.M."/>
            <person name="Foster-Nyarko E."/>
            <person name="Jarju S."/>
            <person name="Secka A."/>
            <person name="Antonio M."/>
            <person name="Oren A."/>
            <person name="Chaudhuri R.R."/>
            <person name="La Ragione R."/>
            <person name="Hildebrand F."/>
            <person name="Pallen M.J."/>
        </authorList>
    </citation>
    <scope>NUCLEOTIDE SEQUENCE</scope>
    <source>
        <strain evidence="3">CHK156-179</strain>
    </source>
</reference>
<dbReference type="EMBL" id="DXAJ01000089">
    <property type="protein sequence ID" value="HJA02883.1"/>
    <property type="molecule type" value="Genomic_DNA"/>
</dbReference>
<evidence type="ECO:0000259" key="2">
    <source>
        <dbReference type="SMART" id="SM00646"/>
    </source>
</evidence>
<dbReference type="InterPro" id="IPR002508">
    <property type="entry name" value="MurNAc-LAA_cat"/>
</dbReference>
<dbReference type="CDD" id="cd02696">
    <property type="entry name" value="MurNAc-LAA"/>
    <property type="match status" value="1"/>
</dbReference>
<dbReference type="InterPro" id="IPR050695">
    <property type="entry name" value="N-acetylmuramoyl_amidase_3"/>
</dbReference>
<keyword evidence="1 3" id="KW-0378">Hydrolase</keyword>
<comment type="caution">
    <text evidence="3">The sequence shown here is derived from an EMBL/GenBank/DDBJ whole genome shotgun (WGS) entry which is preliminary data.</text>
</comment>
<dbReference type="PANTHER" id="PTHR30404">
    <property type="entry name" value="N-ACETYLMURAMOYL-L-ALANINE AMIDASE"/>
    <property type="match status" value="1"/>
</dbReference>
<accession>A0A9D2KH52</accession>
<gene>
    <name evidence="3" type="ORF">H9797_05855</name>
</gene>
<sequence>MKFLLRHRALLSALGVILIVLTAFCCCFFALGSAASQAQKPVVVLDAGHGGIDAGVRGTLTGVKESDLNLSFVRILQEKFEAAGFEAVLTRKTEAGLYGTTAPGHKKRDMAARAKIIGEGSPALVLSVHQNFFSDSARRGAQAFYLMGSASSKALACSLQSALNRMPECVKKTSPVAGDYFILKCSGAPSAIVECGFLSSPEDEQLLVTHEYREKLASAIFEGALTYLSSSS</sequence>
<reference evidence="3" key="2">
    <citation type="submission" date="2021-04" db="EMBL/GenBank/DDBJ databases">
        <authorList>
            <person name="Gilroy R."/>
        </authorList>
    </citation>
    <scope>NUCLEOTIDE SEQUENCE</scope>
    <source>
        <strain evidence="3">CHK156-179</strain>
    </source>
</reference>
<dbReference type="Pfam" id="PF01520">
    <property type="entry name" value="Amidase_3"/>
    <property type="match status" value="1"/>
</dbReference>
<dbReference type="AlphaFoldDB" id="A0A9D2KH52"/>
<evidence type="ECO:0000313" key="3">
    <source>
        <dbReference type="EMBL" id="HJA02883.1"/>
    </source>
</evidence>
<dbReference type="GO" id="GO:0030288">
    <property type="term" value="C:outer membrane-bounded periplasmic space"/>
    <property type="evidence" value="ECO:0007669"/>
    <property type="project" value="TreeGrafter"/>
</dbReference>
<organism evidence="3 4">
    <name type="scientific">Candidatus Gallimonas gallistercoris</name>
    <dbReference type="NCBI Taxonomy" id="2838602"/>
    <lineage>
        <taxon>Bacteria</taxon>
        <taxon>Bacillati</taxon>
        <taxon>Bacillota</taxon>
        <taxon>Clostridia</taxon>
        <taxon>Candidatus Gallimonas</taxon>
    </lineage>
</organism>
<dbReference type="Proteomes" id="UP000824221">
    <property type="component" value="Unassembled WGS sequence"/>
</dbReference>
<feature type="domain" description="MurNAc-LAA" evidence="2">
    <location>
        <begin position="114"/>
        <end position="225"/>
    </location>
</feature>
<evidence type="ECO:0000256" key="1">
    <source>
        <dbReference type="ARBA" id="ARBA00022801"/>
    </source>
</evidence>
<protein>
    <submittedName>
        <fullName evidence="3">N-acetylmuramoyl-L-alanine amidase</fullName>
        <ecNumber evidence="3">3.5.1.28</ecNumber>
    </submittedName>
</protein>
<dbReference type="GO" id="GO:0008745">
    <property type="term" value="F:N-acetylmuramoyl-L-alanine amidase activity"/>
    <property type="evidence" value="ECO:0007669"/>
    <property type="project" value="UniProtKB-EC"/>
</dbReference>
<dbReference type="SMART" id="SM00646">
    <property type="entry name" value="Ami_3"/>
    <property type="match status" value="1"/>
</dbReference>
<dbReference type="GO" id="GO:0009253">
    <property type="term" value="P:peptidoglycan catabolic process"/>
    <property type="evidence" value="ECO:0007669"/>
    <property type="project" value="InterPro"/>
</dbReference>
<dbReference type="SUPFAM" id="SSF53187">
    <property type="entry name" value="Zn-dependent exopeptidases"/>
    <property type="match status" value="1"/>
</dbReference>
<proteinExistence type="predicted"/>
<name>A0A9D2KH52_9FIRM</name>
<dbReference type="EC" id="3.5.1.28" evidence="3"/>
<dbReference type="PANTHER" id="PTHR30404:SF0">
    <property type="entry name" value="N-ACETYLMURAMOYL-L-ALANINE AMIDASE AMIC"/>
    <property type="match status" value="1"/>
</dbReference>